<evidence type="ECO:0000259" key="6">
    <source>
        <dbReference type="Pfam" id="PF04542"/>
    </source>
</evidence>
<dbReference type="Gene3D" id="1.10.10.10">
    <property type="entry name" value="Winged helix-like DNA-binding domain superfamily/Winged helix DNA-binding domain"/>
    <property type="match status" value="1"/>
</dbReference>
<accession>A0A0K1QG11</accession>
<evidence type="ECO:0000256" key="2">
    <source>
        <dbReference type="ARBA" id="ARBA00023015"/>
    </source>
</evidence>
<evidence type="ECO:0000256" key="1">
    <source>
        <dbReference type="ARBA" id="ARBA00010641"/>
    </source>
</evidence>
<protein>
    <submittedName>
        <fullName evidence="8">RNA polymerase sigma factor RpoE</fullName>
    </submittedName>
</protein>
<dbReference type="SUPFAM" id="SSF88659">
    <property type="entry name" value="Sigma3 and sigma4 domains of RNA polymerase sigma factors"/>
    <property type="match status" value="1"/>
</dbReference>
<dbReference type="InterPro" id="IPR013325">
    <property type="entry name" value="RNA_pol_sigma_r2"/>
</dbReference>
<evidence type="ECO:0000256" key="3">
    <source>
        <dbReference type="ARBA" id="ARBA00023082"/>
    </source>
</evidence>
<evidence type="ECO:0000256" key="4">
    <source>
        <dbReference type="ARBA" id="ARBA00023125"/>
    </source>
</evidence>
<dbReference type="SUPFAM" id="SSF88946">
    <property type="entry name" value="Sigma2 domain of RNA polymerase sigma factors"/>
    <property type="match status" value="1"/>
</dbReference>
<dbReference type="KEGG" id="llu:AKJ09_11265"/>
<dbReference type="STRING" id="1391654.AKJ09_11265"/>
<feature type="domain" description="RNA polymerase sigma factor 70 region 4 type 2" evidence="7">
    <location>
        <begin position="139"/>
        <end position="185"/>
    </location>
</feature>
<evidence type="ECO:0000256" key="5">
    <source>
        <dbReference type="ARBA" id="ARBA00023163"/>
    </source>
</evidence>
<dbReference type="InterPro" id="IPR039425">
    <property type="entry name" value="RNA_pol_sigma-70-like"/>
</dbReference>
<keyword evidence="9" id="KW-1185">Reference proteome</keyword>
<gene>
    <name evidence="8" type="ORF">AKJ09_11265</name>
</gene>
<dbReference type="PANTHER" id="PTHR43133">
    <property type="entry name" value="RNA POLYMERASE ECF-TYPE SIGMA FACTO"/>
    <property type="match status" value="1"/>
</dbReference>
<keyword evidence="2" id="KW-0805">Transcription regulation</keyword>
<dbReference type="InterPro" id="IPR013324">
    <property type="entry name" value="RNA_pol_sigma_r3/r4-like"/>
</dbReference>
<sequence length="202" mass="23307">MHLPHASAGTSPLARELSVAPPERRSISVRALPTFDEVYERHLRFVWRVLRALGLPEPQVEDMVQDVFVVVHRRLTEFEGRSDIRTWLFQIARWLVANERRRQRARPSLDALDDEVADRADGPFDTLARSQAMERLEWILAQMDEEKRIVFLLMDIEEMKAAEVAELLEINVNTAYSRLRLAREQFKGLLSQCTKASEGSAP</sequence>
<organism evidence="8 9">
    <name type="scientific">Labilithrix luteola</name>
    <dbReference type="NCBI Taxonomy" id="1391654"/>
    <lineage>
        <taxon>Bacteria</taxon>
        <taxon>Pseudomonadati</taxon>
        <taxon>Myxococcota</taxon>
        <taxon>Polyangia</taxon>
        <taxon>Polyangiales</taxon>
        <taxon>Labilitrichaceae</taxon>
        <taxon>Labilithrix</taxon>
    </lineage>
</organism>
<dbReference type="Pfam" id="PF04542">
    <property type="entry name" value="Sigma70_r2"/>
    <property type="match status" value="1"/>
</dbReference>
<dbReference type="InterPro" id="IPR036388">
    <property type="entry name" value="WH-like_DNA-bd_sf"/>
</dbReference>
<name>A0A0K1QG11_9BACT</name>
<reference evidence="8 9" key="1">
    <citation type="submission" date="2015-08" db="EMBL/GenBank/DDBJ databases">
        <authorList>
            <person name="Babu N.S."/>
            <person name="Beckwith C.J."/>
            <person name="Beseler K.G."/>
            <person name="Brison A."/>
            <person name="Carone J.V."/>
            <person name="Caskin T.P."/>
            <person name="Diamond M."/>
            <person name="Durham M.E."/>
            <person name="Foxe J.M."/>
            <person name="Go M."/>
            <person name="Henderson B.A."/>
            <person name="Jones I.B."/>
            <person name="McGettigan J.A."/>
            <person name="Micheletti S.J."/>
            <person name="Nasrallah M.E."/>
            <person name="Ortiz D."/>
            <person name="Piller C.R."/>
            <person name="Privatt S.R."/>
            <person name="Schneider S.L."/>
            <person name="Sharp S."/>
            <person name="Smith T.C."/>
            <person name="Stanton J.D."/>
            <person name="Ullery H.E."/>
            <person name="Wilson R.J."/>
            <person name="Serrano M.G."/>
            <person name="Buck G."/>
            <person name="Lee V."/>
            <person name="Wang Y."/>
            <person name="Carvalho R."/>
            <person name="Voegtly L."/>
            <person name="Shi R."/>
            <person name="Duckworth R."/>
            <person name="Johnson A."/>
            <person name="Loviza R."/>
            <person name="Walstead R."/>
            <person name="Shah Z."/>
            <person name="Kiflezghi M."/>
            <person name="Wade K."/>
            <person name="Ball S.L."/>
            <person name="Bradley K.W."/>
            <person name="Asai D.J."/>
            <person name="Bowman C.A."/>
            <person name="Russell D.A."/>
            <person name="Pope W.H."/>
            <person name="Jacobs-Sera D."/>
            <person name="Hendrix R.W."/>
            <person name="Hatfull G.F."/>
        </authorList>
    </citation>
    <scope>NUCLEOTIDE SEQUENCE [LARGE SCALE GENOMIC DNA]</scope>
    <source>
        <strain evidence="8 9">DSM 27648</strain>
    </source>
</reference>
<dbReference type="EMBL" id="CP012333">
    <property type="protein sequence ID" value="AKV04602.1"/>
    <property type="molecule type" value="Genomic_DNA"/>
</dbReference>
<dbReference type="PANTHER" id="PTHR43133:SF8">
    <property type="entry name" value="RNA POLYMERASE SIGMA FACTOR HI_1459-RELATED"/>
    <property type="match status" value="1"/>
</dbReference>
<feature type="domain" description="RNA polymerase sigma-70 region 2" evidence="6">
    <location>
        <begin position="39"/>
        <end position="105"/>
    </location>
</feature>
<dbReference type="AlphaFoldDB" id="A0A0K1QG11"/>
<dbReference type="InterPro" id="IPR013249">
    <property type="entry name" value="RNA_pol_sigma70_r4_t2"/>
</dbReference>
<dbReference type="Gene3D" id="1.10.1740.10">
    <property type="match status" value="1"/>
</dbReference>
<proteinExistence type="inferred from homology"/>
<dbReference type="GO" id="GO:0003677">
    <property type="term" value="F:DNA binding"/>
    <property type="evidence" value="ECO:0007669"/>
    <property type="project" value="UniProtKB-KW"/>
</dbReference>
<keyword evidence="3" id="KW-0731">Sigma factor</keyword>
<dbReference type="InterPro" id="IPR014284">
    <property type="entry name" value="RNA_pol_sigma-70_dom"/>
</dbReference>
<dbReference type="OrthoDB" id="9803470at2"/>
<dbReference type="NCBIfam" id="TIGR02937">
    <property type="entry name" value="sigma70-ECF"/>
    <property type="match status" value="1"/>
</dbReference>
<dbReference type="Pfam" id="PF08281">
    <property type="entry name" value="Sigma70_r4_2"/>
    <property type="match status" value="1"/>
</dbReference>
<dbReference type="GO" id="GO:0006352">
    <property type="term" value="P:DNA-templated transcription initiation"/>
    <property type="evidence" value="ECO:0007669"/>
    <property type="project" value="InterPro"/>
</dbReference>
<dbReference type="Proteomes" id="UP000064967">
    <property type="component" value="Chromosome"/>
</dbReference>
<dbReference type="RefSeq" id="WP_146655193.1">
    <property type="nucleotide sequence ID" value="NZ_CP012333.1"/>
</dbReference>
<comment type="similarity">
    <text evidence="1">Belongs to the sigma-70 factor family. ECF subfamily.</text>
</comment>
<evidence type="ECO:0000313" key="9">
    <source>
        <dbReference type="Proteomes" id="UP000064967"/>
    </source>
</evidence>
<evidence type="ECO:0000313" key="8">
    <source>
        <dbReference type="EMBL" id="AKV04602.1"/>
    </source>
</evidence>
<keyword evidence="5" id="KW-0804">Transcription</keyword>
<dbReference type="InterPro" id="IPR007627">
    <property type="entry name" value="RNA_pol_sigma70_r2"/>
</dbReference>
<evidence type="ECO:0000259" key="7">
    <source>
        <dbReference type="Pfam" id="PF08281"/>
    </source>
</evidence>
<keyword evidence="4" id="KW-0238">DNA-binding</keyword>
<dbReference type="GO" id="GO:0016987">
    <property type="term" value="F:sigma factor activity"/>
    <property type="evidence" value="ECO:0007669"/>
    <property type="project" value="UniProtKB-KW"/>
</dbReference>